<proteinExistence type="predicted"/>
<dbReference type="Proteomes" id="UP001152795">
    <property type="component" value="Unassembled WGS sequence"/>
</dbReference>
<comment type="caution">
    <text evidence="1">The sequence shown here is derived from an EMBL/GenBank/DDBJ whole genome shotgun (WGS) entry which is preliminary data.</text>
</comment>
<name>A0A7D9H9X4_PARCT</name>
<gene>
    <name evidence="1" type="ORF">PACLA_8A023529</name>
</gene>
<dbReference type="AlphaFoldDB" id="A0A7D9H9X4"/>
<protein>
    <submittedName>
        <fullName evidence="1">Uncharacterized protein</fullName>
    </submittedName>
</protein>
<reference evidence="1" key="1">
    <citation type="submission" date="2020-04" db="EMBL/GenBank/DDBJ databases">
        <authorList>
            <person name="Alioto T."/>
            <person name="Alioto T."/>
            <person name="Gomez Garrido J."/>
        </authorList>
    </citation>
    <scope>NUCLEOTIDE SEQUENCE</scope>
    <source>
        <strain evidence="1">A484AB</strain>
    </source>
</reference>
<dbReference type="PANTHER" id="PTHR35968">
    <property type="entry name" value="CHROMOSOME 6 C6ORF201 HOMOLOG"/>
    <property type="match status" value="1"/>
</dbReference>
<dbReference type="Pfam" id="PF15023">
    <property type="entry name" value="DUF4523"/>
    <property type="match status" value="1"/>
</dbReference>
<dbReference type="OrthoDB" id="439808at2759"/>
<keyword evidence="2" id="KW-1185">Reference proteome</keyword>
<evidence type="ECO:0000313" key="1">
    <source>
        <dbReference type="EMBL" id="CAB3978305.1"/>
    </source>
</evidence>
<dbReference type="InterPro" id="IPR027827">
    <property type="entry name" value="Tex56"/>
</dbReference>
<accession>A0A7D9H9X4</accession>
<sequence>MVLPVITGKECKSKLSVRQFSDFQFPPINDASDNKLNRVWSTVCSGFLKTESKIKQCASFLCKNKTENKEIAERDFHLPSIFQGNAKNILNEERSLKEMVASKPTIDYMEQSLSNKDSINLINVIPRRESIKNSRNNMKQLRKQQAHISRNNFCTISVSWCGRNSRACYTRRELTDIFTAFGPVKNVRFLSPRNAEIEFVWLGSACLAVRAPRVRLPGKVALYRQWADTSMQRQLWCKKDSHAK</sequence>
<evidence type="ECO:0000313" key="2">
    <source>
        <dbReference type="Proteomes" id="UP001152795"/>
    </source>
</evidence>
<dbReference type="PANTHER" id="PTHR35968:SF1">
    <property type="entry name" value="TESTIS EXPRESSED PROTEIN 56"/>
    <property type="match status" value="1"/>
</dbReference>
<dbReference type="EMBL" id="CACRXK020000103">
    <property type="protein sequence ID" value="CAB3978305.1"/>
    <property type="molecule type" value="Genomic_DNA"/>
</dbReference>
<organism evidence="1 2">
    <name type="scientific">Paramuricea clavata</name>
    <name type="common">Red gorgonian</name>
    <name type="synonym">Violescent sea-whip</name>
    <dbReference type="NCBI Taxonomy" id="317549"/>
    <lineage>
        <taxon>Eukaryota</taxon>
        <taxon>Metazoa</taxon>
        <taxon>Cnidaria</taxon>
        <taxon>Anthozoa</taxon>
        <taxon>Octocorallia</taxon>
        <taxon>Malacalcyonacea</taxon>
        <taxon>Plexauridae</taxon>
        <taxon>Paramuricea</taxon>
    </lineage>
</organism>